<gene>
    <name evidence="4" type="ORF">FYJ91_04125</name>
</gene>
<feature type="DNA-binding region" description="H-T-H motif" evidence="2">
    <location>
        <begin position="37"/>
        <end position="56"/>
    </location>
</feature>
<evidence type="ECO:0000256" key="1">
    <source>
        <dbReference type="ARBA" id="ARBA00023125"/>
    </source>
</evidence>
<dbReference type="GO" id="GO:0003700">
    <property type="term" value="F:DNA-binding transcription factor activity"/>
    <property type="evidence" value="ECO:0007669"/>
    <property type="project" value="TreeGrafter"/>
</dbReference>
<dbReference type="GO" id="GO:0000976">
    <property type="term" value="F:transcription cis-regulatory region binding"/>
    <property type="evidence" value="ECO:0007669"/>
    <property type="project" value="TreeGrafter"/>
</dbReference>
<dbReference type="AlphaFoldDB" id="A0A5D9CDD1"/>
<reference evidence="4 5" key="1">
    <citation type="submission" date="2019-08" db="EMBL/GenBank/DDBJ databases">
        <authorList>
            <person name="Wang G."/>
            <person name="Xu Z."/>
        </authorList>
    </citation>
    <scope>NUCLEOTIDE SEQUENCE [LARGE SCALE GENOMIC DNA]</scope>
    <source>
        <strain evidence="4 5">ZX</strain>
    </source>
</reference>
<evidence type="ECO:0000256" key="2">
    <source>
        <dbReference type="PROSITE-ProRule" id="PRU00335"/>
    </source>
</evidence>
<dbReference type="PRINTS" id="PR00455">
    <property type="entry name" value="HTHTETR"/>
</dbReference>
<protein>
    <submittedName>
        <fullName evidence="4">TetR/AcrR family transcriptional regulator</fullName>
    </submittedName>
</protein>
<dbReference type="InterPro" id="IPR009057">
    <property type="entry name" value="Homeodomain-like_sf"/>
</dbReference>
<dbReference type="Pfam" id="PF00440">
    <property type="entry name" value="TetR_N"/>
    <property type="match status" value="1"/>
</dbReference>
<feature type="domain" description="HTH tetR-type" evidence="3">
    <location>
        <begin position="14"/>
        <end position="74"/>
    </location>
</feature>
<dbReference type="Gene3D" id="1.10.357.10">
    <property type="entry name" value="Tetracycline Repressor, domain 2"/>
    <property type="match status" value="1"/>
</dbReference>
<organism evidence="4 5">
    <name type="scientific">Sphingomonas montanisoli</name>
    <dbReference type="NCBI Taxonomy" id="2606412"/>
    <lineage>
        <taxon>Bacteria</taxon>
        <taxon>Pseudomonadati</taxon>
        <taxon>Pseudomonadota</taxon>
        <taxon>Alphaproteobacteria</taxon>
        <taxon>Sphingomonadales</taxon>
        <taxon>Sphingomonadaceae</taxon>
        <taxon>Sphingomonas</taxon>
    </lineage>
</organism>
<dbReference type="InterPro" id="IPR050109">
    <property type="entry name" value="HTH-type_TetR-like_transc_reg"/>
</dbReference>
<evidence type="ECO:0000259" key="3">
    <source>
        <dbReference type="PROSITE" id="PS50977"/>
    </source>
</evidence>
<dbReference type="SUPFAM" id="SSF46689">
    <property type="entry name" value="Homeodomain-like"/>
    <property type="match status" value="1"/>
</dbReference>
<dbReference type="InterPro" id="IPR001647">
    <property type="entry name" value="HTH_TetR"/>
</dbReference>
<sequence length="193" mass="21365">MIEAQRRRGRPRDTDKDASIRDATWQLLAERGYDGLTFEGVAEIVGCSRATLYRRYATKAELIAAILDSTSRSVEPDLPPEMSPRDALIAHSLAGAIYLSGHRGPALISLGFVAAKIPELVAAITGHVSHELEYYRLELRKLFPSVAPEEIDFACSTLLGGIVYHVALAQQELPRRRIEQLVDQAIRMLEDVA</sequence>
<accession>A0A5D9CDD1</accession>
<name>A0A5D9CDD1_9SPHN</name>
<comment type="caution">
    <text evidence="4">The sequence shown here is derived from an EMBL/GenBank/DDBJ whole genome shotgun (WGS) entry which is preliminary data.</text>
</comment>
<dbReference type="PROSITE" id="PS50977">
    <property type="entry name" value="HTH_TETR_2"/>
    <property type="match status" value="1"/>
</dbReference>
<evidence type="ECO:0000313" key="5">
    <source>
        <dbReference type="Proteomes" id="UP000322077"/>
    </source>
</evidence>
<proteinExistence type="predicted"/>
<dbReference type="EMBL" id="VTOU01000001">
    <property type="protein sequence ID" value="TZG29674.1"/>
    <property type="molecule type" value="Genomic_DNA"/>
</dbReference>
<keyword evidence="5" id="KW-1185">Reference proteome</keyword>
<evidence type="ECO:0000313" key="4">
    <source>
        <dbReference type="EMBL" id="TZG29674.1"/>
    </source>
</evidence>
<keyword evidence="1 2" id="KW-0238">DNA-binding</keyword>
<dbReference type="PANTHER" id="PTHR30055">
    <property type="entry name" value="HTH-TYPE TRANSCRIPTIONAL REGULATOR RUTR"/>
    <property type="match status" value="1"/>
</dbReference>
<dbReference type="PANTHER" id="PTHR30055:SF226">
    <property type="entry name" value="HTH-TYPE TRANSCRIPTIONAL REGULATOR PKSA"/>
    <property type="match status" value="1"/>
</dbReference>
<dbReference type="Proteomes" id="UP000322077">
    <property type="component" value="Unassembled WGS sequence"/>
</dbReference>